<reference evidence="1 2" key="1">
    <citation type="submission" date="2013-01" db="EMBL/GenBank/DDBJ databases">
        <authorList>
            <person name="Fiebig A."/>
            <person name="Goeker M."/>
            <person name="Klenk H.-P.P."/>
        </authorList>
    </citation>
    <scope>NUCLEOTIDE SEQUENCE [LARGE SCALE GENOMIC DNA]</scope>
    <source>
        <strain evidence="1 2">DSM 24838</strain>
    </source>
</reference>
<keyword evidence="2" id="KW-1185">Reference proteome</keyword>
<gene>
    <name evidence="1" type="ORF">Wenmar_02221</name>
</gene>
<dbReference type="RefSeq" id="WP_018304789.1">
    <property type="nucleotide sequence ID" value="NZ_KB902315.1"/>
</dbReference>
<dbReference type="STRING" id="1123501.Wenmar_02221"/>
<name>A0A0D0Q9Y6_9RHOB</name>
<protein>
    <recommendedName>
        <fullName evidence="3">ATP-dependent endonuclease</fullName>
    </recommendedName>
</protein>
<evidence type="ECO:0000313" key="1">
    <source>
        <dbReference type="EMBL" id="KIQ69152.1"/>
    </source>
</evidence>
<comment type="caution">
    <text evidence="1">The sequence shown here is derived from an EMBL/GenBank/DDBJ whole genome shotgun (WGS) entry which is preliminary data.</text>
</comment>
<sequence>MSATRRIGAAGHEHGPDAPLHATAEALVRAERAARVLLVEGISDVVALETLAEVDGIDLTRTVILPAGGAHAVGPFLRRFGPQGTGTLAGGLCDAAEAPFLRKGLRLAGWSGTPDDILGRAGFFVCDIDLEDELLRAVGLDAALEIIAREGEADALHTLQAQAAWRDAPLAAQLRRFLSSRAGRKTRYAALFVRAIPWDAHPRPLRAVLDVGRRAG</sequence>
<dbReference type="OrthoDB" id="9152042at2"/>
<dbReference type="eggNOG" id="COG3593">
    <property type="taxonomic scope" value="Bacteria"/>
</dbReference>
<dbReference type="PATRIC" id="fig|1123501.6.peg.2322"/>
<organism evidence="1 2">
    <name type="scientific">Wenxinia marina DSM 24838</name>
    <dbReference type="NCBI Taxonomy" id="1123501"/>
    <lineage>
        <taxon>Bacteria</taxon>
        <taxon>Pseudomonadati</taxon>
        <taxon>Pseudomonadota</taxon>
        <taxon>Alphaproteobacteria</taxon>
        <taxon>Rhodobacterales</taxon>
        <taxon>Roseobacteraceae</taxon>
        <taxon>Wenxinia</taxon>
    </lineage>
</organism>
<accession>A0A0D0Q9Y6</accession>
<evidence type="ECO:0008006" key="3">
    <source>
        <dbReference type="Google" id="ProtNLM"/>
    </source>
</evidence>
<dbReference type="EMBL" id="AONG01000010">
    <property type="protein sequence ID" value="KIQ69152.1"/>
    <property type="molecule type" value="Genomic_DNA"/>
</dbReference>
<proteinExistence type="predicted"/>
<dbReference type="Proteomes" id="UP000035100">
    <property type="component" value="Unassembled WGS sequence"/>
</dbReference>
<evidence type="ECO:0000313" key="2">
    <source>
        <dbReference type="Proteomes" id="UP000035100"/>
    </source>
</evidence>
<dbReference type="AlphaFoldDB" id="A0A0D0Q9Y6"/>